<organism evidence="1 2">
    <name type="scientific">Camelimonas lactis</name>
    <dbReference type="NCBI Taxonomy" id="659006"/>
    <lineage>
        <taxon>Bacteria</taxon>
        <taxon>Pseudomonadati</taxon>
        <taxon>Pseudomonadota</taxon>
        <taxon>Alphaproteobacteria</taxon>
        <taxon>Hyphomicrobiales</taxon>
        <taxon>Chelatococcaceae</taxon>
        <taxon>Camelimonas</taxon>
    </lineage>
</organism>
<evidence type="ECO:0000313" key="2">
    <source>
        <dbReference type="Proteomes" id="UP000294881"/>
    </source>
</evidence>
<sequence length="241" mass="27222">MSDIPTPLTDSIPPSRRWRNFEAEAWPLTAWRFDTASPVTATQIGRNISGRLAASGSTTNFRLFPDEETVFASASPAGVQHYIAGNTSIFSHYSRTDFKNYFNKYQTSAENESIYAINAEKPAIGYLYKIKTDTHNSLSYLDLNEQFGIHAEYYIYRGGRQKFPRTKAEMAEAEAENKKILGTFNGNPGNQARLRKRIHEVHMPMDEIHIRGPLKKRRVGDSPASGSYTFASCDWLDLAIL</sequence>
<dbReference type="EMBL" id="SLWL01000006">
    <property type="protein sequence ID" value="TCO13348.1"/>
    <property type="molecule type" value="Genomic_DNA"/>
</dbReference>
<dbReference type="Proteomes" id="UP000294881">
    <property type="component" value="Unassembled WGS sequence"/>
</dbReference>
<reference evidence="1 2" key="1">
    <citation type="submission" date="2019-03" db="EMBL/GenBank/DDBJ databases">
        <title>Genomic Encyclopedia of Type Strains, Phase IV (KMG-IV): sequencing the most valuable type-strain genomes for metagenomic binning, comparative biology and taxonomic classification.</title>
        <authorList>
            <person name="Goeker M."/>
        </authorList>
    </citation>
    <scope>NUCLEOTIDE SEQUENCE [LARGE SCALE GENOMIC DNA]</scope>
    <source>
        <strain evidence="1 2">DSM 22958</strain>
    </source>
</reference>
<proteinExistence type="predicted"/>
<name>A0A4R2GU10_9HYPH</name>
<protein>
    <submittedName>
        <fullName evidence="1">Uncharacterized protein</fullName>
    </submittedName>
</protein>
<comment type="caution">
    <text evidence="1">The sequence shown here is derived from an EMBL/GenBank/DDBJ whole genome shotgun (WGS) entry which is preliminary data.</text>
</comment>
<accession>A0A4R2GU10</accession>
<keyword evidence="2" id="KW-1185">Reference proteome</keyword>
<evidence type="ECO:0000313" key="1">
    <source>
        <dbReference type="EMBL" id="TCO13348.1"/>
    </source>
</evidence>
<gene>
    <name evidence="1" type="ORF">EV666_10658</name>
</gene>
<dbReference type="AlphaFoldDB" id="A0A4R2GU10"/>